<keyword evidence="14" id="KW-1185">Reference proteome</keyword>
<keyword evidence="10" id="KW-0503">Monooxygenase</keyword>
<keyword evidence="4 12" id="KW-0349">Heme</keyword>
<comment type="subcellular location">
    <subcellularLocation>
        <location evidence="2">Membrane</location>
    </subcellularLocation>
</comment>
<keyword evidence="7" id="KW-1133">Transmembrane helix</keyword>
<organism evidence="13 14">
    <name type="scientific">Penicillium crustosum</name>
    <name type="common">Blue mold fungus</name>
    <dbReference type="NCBI Taxonomy" id="36656"/>
    <lineage>
        <taxon>Eukaryota</taxon>
        <taxon>Fungi</taxon>
        <taxon>Dikarya</taxon>
        <taxon>Ascomycota</taxon>
        <taxon>Pezizomycotina</taxon>
        <taxon>Eurotiomycetes</taxon>
        <taxon>Eurotiomycetidae</taxon>
        <taxon>Eurotiales</taxon>
        <taxon>Aspergillaceae</taxon>
        <taxon>Penicillium</taxon>
    </lineage>
</organism>
<evidence type="ECO:0000256" key="10">
    <source>
        <dbReference type="ARBA" id="ARBA00023033"/>
    </source>
</evidence>
<comment type="cofactor">
    <cofactor evidence="1 12">
        <name>heme</name>
        <dbReference type="ChEBI" id="CHEBI:30413"/>
    </cofactor>
</comment>
<evidence type="ECO:0000256" key="11">
    <source>
        <dbReference type="ARBA" id="ARBA00023136"/>
    </source>
</evidence>
<dbReference type="GO" id="GO:0020037">
    <property type="term" value="F:heme binding"/>
    <property type="evidence" value="ECO:0007669"/>
    <property type="project" value="InterPro"/>
</dbReference>
<evidence type="ECO:0000256" key="7">
    <source>
        <dbReference type="ARBA" id="ARBA00022989"/>
    </source>
</evidence>
<keyword evidence="11" id="KW-0472">Membrane</keyword>
<evidence type="ECO:0000256" key="9">
    <source>
        <dbReference type="ARBA" id="ARBA00023004"/>
    </source>
</evidence>
<evidence type="ECO:0000256" key="4">
    <source>
        <dbReference type="ARBA" id="ARBA00022617"/>
    </source>
</evidence>
<dbReference type="InterPro" id="IPR036396">
    <property type="entry name" value="Cyt_P450_sf"/>
</dbReference>
<evidence type="ECO:0000256" key="2">
    <source>
        <dbReference type="ARBA" id="ARBA00004370"/>
    </source>
</evidence>
<dbReference type="PANTHER" id="PTHR24305">
    <property type="entry name" value="CYTOCHROME P450"/>
    <property type="match status" value="1"/>
</dbReference>
<evidence type="ECO:0000256" key="6">
    <source>
        <dbReference type="ARBA" id="ARBA00022723"/>
    </source>
</evidence>
<protein>
    <recommendedName>
        <fullName evidence="15">Cytochrome P450</fullName>
    </recommendedName>
</protein>
<dbReference type="Proteomes" id="UP000701341">
    <property type="component" value="Unassembled WGS sequence"/>
</dbReference>
<dbReference type="GO" id="GO:0016705">
    <property type="term" value="F:oxidoreductase activity, acting on paired donors, with incorporation or reduction of molecular oxygen"/>
    <property type="evidence" value="ECO:0007669"/>
    <property type="project" value="InterPro"/>
</dbReference>
<dbReference type="GO" id="GO:0043386">
    <property type="term" value="P:mycotoxin biosynthetic process"/>
    <property type="evidence" value="ECO:0007669"/>
    <property type="project" value="UniProtKB-ARBA"/>
</dbReference>
<feature type="binding site" description="axial binding residue" evidence="12">
    <location>
        <position position="293"/>
    </location>
    <ligand>
        <name>heme</name>
        <dbReference type="ChEBI" id="CHEBI:30413"/>
    </ligand>
    <ligandPart>
        <name>Fe</name>
        <dbReference type="ChEBI" id="CHEBI:18248"/>
    </ligandPart>
</feature>
<evidence type="ECO:0008006" key="15">
    <source>
        <dbReference type="Google" id="ProtNLM"/>
    </source>
</evidence>
<name>A0A9P5GN19_PENCR</name>
<dbReference type="GO" id="GO:0005506">
    <property type="term" value="F:iron ion binding"/>
    <property type="evidence" value="ECO:0007669"/>
    <property type="project" value="InterPro"/>
</dbReference>
<dbReference type="PRINTS" id="PR00463">
    <property type="entry name" value="EP450I"/>
</dbReference>
<evidence type="ECO:0000313" key="13">
    <source>
        <dbReference type="EMBL" id="KAF7527950.1"/>
    </source>
</evidence>
<dbReference type="CDD" id="cd11061">
    <property type="entry name" value="CYP67-like"/>
    <property type="match status" value="1"/>
</dbReference>
<dbReference type="Pfam" id="PF00067">
    <property type="entry name" value="p450"/>
    <property type="match status" value="2"/>
</dbReference>
<keyword evidence="8" id="KW-0560">Oxidoreductase</keyword>
<gene>
    <name evidence="13" type="ORF">PCG10_001884</name>
</gene>
<dbReference type="PRINTS" id="PR00385">
    <property type="entry name" value="P450"/>
</dbReference>
<keyword evidence="9 12" id="KW-0408">Iron</keyword>
<dbReference type="PANTHER" id="PTHR24305:SF112">
    <property type="entry name" value="L-ORNITHINE-N5-MONOOXYGENASE (EUROFUNG)"/>
    <property type="match status" value="1"/>
</dbReference>
<dbReference type="Gene3D" id="1.10.630.10">
    <property type="entry name" value="Cytochrome P450"/>
    <property type="match status" value="1"/>
</dbReference>
<dbReference type="EMBL" id="JAAOZQ010000013">
    <property type="protein sequence ID" value="KAF7527950.1"/>
    <property type="molecule type" value="Genomic_DNA"/>
</dbReference>
<evidence type="ECO:0000256" key="5">
    <source>
        <dbReference type="ARBA" id="ARBA00022692"/>
    </source>
</evidence>
<evidence type="ECO:0000256" key="3">
    <source>
        <dbReference type="ARBA" id="ARBA00010617"/>
    </source>
</evidence>
<keyword evidence="5" id="KW-0812">Transmembrane</keyword>
<dbReference type="InterPro" id="IPR001128">
    <property type="entry name" value="Cyt_P450"/>
</dbReference>
<dbReference type="SUPFAM" id="SSF48264">
    <property type="entry name" value="Cytochrome P450"/>
    <property type="match status" value="1"/>
</dbReference>
<reference evidence="13" key="1">
    <citation type="submission" date="2020-02" db="EMBL/GenBank/DDBJ databases">
        <authorList>
            <person name="Lichtner F.J."/>
        </authorList>
    </citation>
    <scope>NUCLEOTIDE SEQUENCE</scope>
    <source>
        <strain evidence="13">G10</strain>
    </source>
</reference>
<dbReference type="GO" id="GO:0016020">
    <property type="term" value="C:membrane"/>
    <property type="evidence" value="ECO:0007669"/>
    <property type="project" value="UniProtKB-SubCell"/>
</dbReference>
<dbReference type="InterPro" id="IPR050121">
    <property type="entry name" value="Cytochrome_P450_monoxygenase"/>
</dbReference>
<dbReference type="GO" id="GO:0004497">
    <property type="term" value="F:monooxygenase activity"/>
    <property type="evidence" value="ECO:0007669"/>
    <property type="project" value="UniProtKB-KW"/>
</dbReference>
<evidence type="ECO:0000256" key="12">
    <source>
        <dbReference type="PIRSR" id="PIRSR602401-1"/>
    </source>
</evidence>
<proteinExistence type="inferred from homology"/>
<evidence type="ECO:0000256" key="1">
    <source>
        <dbReference type="ARBA" id="ARBA00001971"/>
    </source>
</evidence>
<accession>A0A9P5GN19</accession>
<sequence>MVSLQSTRDKSLHDQRRRVWSGAFGDRNMRDYEKRMAQYRALLVKAIDESKNKPFDVTKWFNLYTFEVMGDLAFGASFGMLETSKEHEAIKLLNSGLAPLAYMFPTWFFRLMTGIPGIARDWWKFISYCTSQMEKRMKMKSSNPDIMSYLLKPLNNQTPTGLDYMLLQGDSQLVIVAGSDTTSATLIHIFRFLVEHPQHVNVLRTEFKNLPRTELGDYQPPDLAELKHLNGVINEALRLFPPVPSALPRVTPPEGPECYPKPEEFIPERWYSRPDLMQDASGFAPFSAGPYGCIARPLALLSIRATVARILVDYDVCLAPGVSLNEFDKGLKEHFTLAPAPLKLCFNKL</sequence>
<evidence type="ECO:0000256" key="8">
    <source>
        <dbReference type="ARBA" id="ARBA00023002"/>
    </source>
</evidence>
<comment type="similarity">
    <text evidence="3">Belongs to the cytochrome P450 family.</text>
</comment>
<keyword evidence="6 12" id="KW-0479">Metal-binding</keyword>
<comment type="caution">
    <text evidence="13">The sequence shown here is derived from an EMBL/GenBank/DDBJ whole genome shotgun (WGS) entry which is preliminary data.</text>
</comment>
<dbReference type="AlphaFoldDB" id="A0A9P5GN19"/>
<dbReference type="InterPro" id="IPR002401">
    <property type="entry name" value="Cyt_P450_E_grp-I"/>
</dbReference>
<evidence type="ECO:0000313" key="14">
    <source>
        <dbReference type="Proteomes" id="UP000701341"/>
    </source>
</evidence>